<name>A0A8J8B110_9FIRM</name>
<dbReference type="InterPro" id="IPR036986">
    <property type="entry name" value="S4_RNA-bd_sf"/>
</dbReference>
<accession>A0A8J8B110</accession>
<proteinExistence type="predicted"/>
<evidence type="ECO:0000313" key="3">
    <source>
        <dbReference type="EMBL" id="MBR0597744.1"/>
    </source>
</evidence>
<dbReference type="Gene3D" id="3.30.70.330">
    <property type="match status" value="1"/>
</dbReference>
<protein>
    <submittedName>
        <fullName evidence="3">RNA-binding protein</fullName>
    </submittedName>
</protein>
<keyword evidence="4" id="KW-1185">Reference proteome</keyword>
<evidence type="ECO:0000256" key="1">
    <source>
        <dbReference type="PROSITE-ProRule" id="PRU00182"/>
    </source>
</evidence>
<dbReference type="CDD" id="cd00165">
    <property type="entry name" value="S4"/>
    <property type="match status" value="1"/>
</dbReference>
<dbReference type="AlphaFoldDB" id="A0A8J8B110"/>
<dbReference type="RefSeq" id="WP_227017877.1">
    <property type="nucleotide sequence ID" value="NZ_JAGSND010000004.1"/>
</dbReference>
<gene>
    <name evidence="3" type="ORF">KCX82_07665</name>
</gene>
<dbReference type="InterPro" id="IPR012677">
    <property type="entry name" value="Nucleotide-bd_a/b_plait_sf"/>
</dbReference>
<dbReference type="Pfam" id="PF17774">
    <property type="entry name" value="YlmH_RBD"/>
    <property type="match status" value="1"/>
</dbReference>
<dbReference type="SMART" id="SM00363">
    <property type="entry name" value="S4"/>
    <property type="match status" value="1"/>
</dbReference>
<reference evidence="3" key="1">
    <citation type="submission" date="2021-04" db="EMBL/GenBank/DDBJ databases">
        <title>Sinoanaerobacter chloroacetimidivorans sp. nov., an obligate anaerobic bacterium isolated from anaerobic sludge.</title>
        <authorList>
            <person name="Bao Y."/>
        </authorList>
    </citation>
    <scope>NUCLEOTIDE SEQUENCE</scope>
    <source>
        <strain evidence="3">BAD-6</strain>
    </source>
</reference>
<dbReference type="GO" id="GO:0003723">
    <property type="term" value="F:RNA binding"/>
    <property type="evidence" value="ECO:0007669"/>
    <property type="project" value="UniProtKB-KW"/>
</dbReference>
<dbReference type="Proteomes" id="UP000675664">
    <property type="component" value="Unassembled WGS sequence"/>
</dbReference>
<evidence type="ECO:0000259" key="2">
    <source>
        <dbReference type="SMART" id="SM00363"/>
    </source>
</evidence>
<dbReference type="InterPro" id="IPR040591">
    <property type="entry name" value="RqcP2_RBD"/>
</dbReference>
<comment type="caution">
    <text evidence="3">The sequence shown here is derived from an EMBL/GenBank/DDBJ whole genome shotgun (WGS) entry which is preliminary data.</text>
</comment>
<dbReference type="InterPro" id="IPR002942">
    <property type="entry name" value="S4_RNA-bd"/>
</dbReference>
<reference evidence="3" key="2">
    <citation type="submission" date="2021-04" db="EMBL/GenBank/DDBJ databases">
        <authorList>
            <person name="Liu J."/>
        </authorList>
    </citation>
    <scope>NUCLEOTIDE SEQUENCE</scope>
    <source>
        <strain evidence="3">BAD-6</strain>
    </source>
</reference>
<dbReference type="EMBL" id="JAGSND010000004">
    <property type="protein sequence ID" value="MBR0597744.1"/>
    <property type="molecule type" value="Genomic_DNA"/>
</dbReference>
<dbReference type="Gene3D" id="3.10.290.10">
    <property type="entry name" value="RNA-binding S4 domain"/>
    <property type="match status" value="1"/>
</dbReference>
<dbReference type="PROSITE" id="PS50889">
    <property type="entry name" value="S4"/>
    <property type="match status" value="1"/>
</dbReference>
<dbReference type="Pfam" id="PF01479">
    <property type="entry name" value="S4"/>
    <property type="match status" value="1"/>
</dbReference>
<sequence length="251" mass="28014">MGMVKEDAILLAGVEDRIRRCLDKDVASSTAFLDARQRSLTERLCRSFPGLKYYFSGGYENAERTIGIFLPDYAEPGDLTPLTLLRITQNSNRELGHRDYLGSLTALGVKREMVGDILVHQDGADIIIKNEIANFLVNYYEKAGRVSLQGELLPIESIRIPEKRVEEKKDTVASLRLDNIISSAFSISRGRAAEAIHSGMVFINGLVCDKTDRLIKEGDKLVLRGQGKAILKSVGGPTRKDRIFIVIERYL</sequence>
<organism evidence="3 4">
    <name type="scientific">Sinanaerobacter chloroacetimidivorans</name>
    <dbReference type="NCBI Taxonomy" id="2818044"/>
    <lineage>
        <taxon>Bacteria</taxon>
        <taxon>Bacillati</taxon>
        <taxon>Bacillota</taxon>
        <taxon>Clostridia</taxon>
        <taxon>Peptostreptococcales</taxon>
        <taxon>Anaerovoracaceae</taxon>
        <taxon>Sinanaerobacter</taxon>
    </lineage>
</organism>
<keyword evidence="1" id="KW-0694">RNA-binding</keyword>
<evidence type="ECO:0000313" key="4">
    <source>
        <dbReference type="Proteomes" id="UP000675664"/>
    </source>
</evidence>
<dbReference type="SUPFAM" id="SSF55174">
    <property type="entry name" value="Alpha-L RNA-binding motif"/>
    <property type="match status" value="1"/>
</dbReference>
<dbReference type="Gene3D" id="3.30.1370.160">
    <property type="match status" value="1"/>
</dbReference>
<feature type="domain" description="RNA-binding S4" evidence="2">
    <location>
        <begin position="175"/>
        <end position="236"/>
    </location>
</feature>